<dbReference type="EMBL" id="CM042025">
    <property type="protein sequence ID" value="KAI3806343.1"/>
    <property type="molecule type" value="Genomic_DNA"/>
</dbReference>
<dbReference type="Proteomes" id="UP001056120">
    <property type="component" value="Linkage Group LG08"/>
</dbReference>
<comment type="caution">
    <text evidence="1">The sequence shown here is derived from an EMBL/GenBank/DDBJ whole genome shotgun (WGS) entry which is preliminary data.</text>
</comment>
<accession>A0ACB9IFP0</accession>
<proteinExistence type="predicted"/>
<sequence length="93" mass="9725">MAASFPPPPVNKPTTSFQPRRGEIKAQIFGGIAEAAASAASRVLDFLGLVRTDDASAPETPPQPQPQPQPLTMAADGEDGAAIVRFITVEKDP</sequence>
<keyword evidence="2" id="KW-1185">Reference proteome</keyword>
<evidence type="ECO:0000313" key="2">
    <source>
        <dbReference type="Proteomes" id="UP001056120"/>
    </source>
</evidence>
<name>A0ACB9IFP0_9ASTR</name>
<reference evidence="2" key="1">
    <citation type="journal article" date="2022" name="Mol. Ecol. Resour.">
        <title>The genomes of chicory, endive, great burdock and yacon provide insights into Asteraceae palaeo-polyploidization history and plant inulin production.</title>
        <authorList>
            <person name="Fan W."/>
            <person name="Wang S."/>
            <person name="Wang H."/>
            <person name="Wang A."/>
            <person name="Jiang F."/>
            <person name="Liu H."/>
            <person name="Zhao H."/>
            <person name="Xu D."/>
            <person name="Zhang Y."/>
        </authorList>
    </citation>
    <scope>NUCLEOTIDE SEQUENCE [LARGE SCALE GENOMIC DNA]</scope>
    <source>
        <strain evidence="2">cv. Yunnan</strain>
    </source>
</reference>
<reference evidence="1 2" key="2">
    <citation type="journal article" date="2022" name="Mol. Ecol. Resour.">
        <title>The genomes of chicory, endive, great burdock and yacon provide insights into Asteraceae paleo-polyploidization history and plant inulin production.</title>
        <authorList>
            <person name="Fan W."/>
            <person name="Wang S."/>
            <person name="Wang H."/>
            <person name="Wang A."/>
            <person name="Jiang F."/>
            <person name="Liu H."/>
            <person name="Zhao H."/>
            <person name="Xu D."/>
            <person name="Zhang Y."/>
        </authorList>
    </citation>
    <scope>NUCLEOTIDE SEQUENCE [LARGE SCALE GENOMIC DNA]</scope>
    <source>
        <strain evidence="2">cv. Yunnan</strain>
        <tissue evidence="1">Leaves</tissue>
    </source>
</reference>
<protein>
    <submittedName>
        <fullName evidence="1">Uncharacterized protein</fullName>
    </submittedName>
</protein>
<gene>
    <name evidence="1" type="ORF">L1987_22242</name>
</gene>
<organism evidence="1 2">
    <name type="scientific">Smallanthus sonchifolius</name>
    <dbReference type="NCBI Taxonomy" id="185202"/>
    <lineage>
        <taxon>Eukaryota</taxon>
        <taxon>Viridiplantae</taxon>
        <taxon>Streptophyta</taxon>
        <taxon>Embryophyta</taxon>
        <taxon>Tracheophyta</taxon>
        <taxon>Spermatophyta</taxon>
        <taxon>Magnoliopsida</taxon>
        <taxon>eudicotyledons</taxon>
        <taxon>Gunneridae</taxon>
        <taxon>Pentapetalae</taxon>
        <taxon>asterids</taxon>
        <taxon>campanulids</taxon>
        <taxon>Asterales</taxon>
        <taxon>Asteraceae</taxon>
        <taxon>Asteroideae</taxon>
        <taxon>Heliantheae alliance</taxon>
        <taxon>Millerieae</taxon>
        <taxon>Smallanthus</taxon>
    </lineage>
</organism>
<evidence type="ECO:0000313" key="1">
    <source>
        <dbReference type="EMBL" id="KAI3806343.1"/>
    </source>
</evidence>